<dbReference type="AlphaFoldDB" id="A0AAV6V0Z3"/>
<keyword evidence="2" id="KW-1185">Reference proteome</keyword>
<evidence type="ECO:0008006" key="3">
    <source>
        <dbReference type="Google" id="ProtNLM"/>
    </source>
</evidence>
<dbReference type="Proteomes" id="UP000827092">
    <property type="component" value="Unassembled WGS sequence"/>
</dbReference>
<gene>
    <name evidence="1" type="ORF">JTE90_017690</name>
</gene>
<evidence type="ECO:0000313" key="2">
    <source>
        <dbReference type="Proteomes" id="UP000827092"/>
    </source>
</evidence>
<proteinExistence type="predicted"/>
<sequence length="545" mass="62609">MKRLLPHPYKTDCKDYELSWKNNNNTGPVSREMCELLCVRVDFKYFERNRAGRSSPRKECKMLLDSYGEIEPFNFDSVMDRTEVCKCIVNNCKKDCCKFIKMKRQKTVTLESFFTKRPKKTSETLQSITAKSPPELLSTPTPIPMDTISASETLENTPHVELLTSTPISKAPPNCSTISESNEHLKDEPKLLNVGLPENEILSDFQKYHCLQNNCRQNIPLRGHRDDGLIDSSSSSSIVNEGNFRELLRFRISAGDTALQKHLENTSANATYISKTTQNEIIEVCKEEIFDILKTKINSSTYYSVIFDETTDASHTSQKSLIITYLDESILREDFLEFINCHKENYDKENNNKEPVMSGEVLAKTVINTLSKHGELTESGVPDLDNIDKVSLKRRLRYQQNLRDVLRKRFRDEYLGQLIMRPTKNKANQRIVVGDIGLIENEGHSIMTSVCLKKQHHYLIRSKSECICKFHSIFLDKDEVPITYLKPKYDDVDLFIYIGGLMGCWLGMSLWTTSGILWRGISALGSQLTKYKTERVQRKQKNATK</sequence>
<dbReference type="PANTHER" id="PTHR45749:SF21">
    <property type="entry name" value="DUF4371 DOMAIN-CONTAINING PROTEIN"/>
    <property type="match status" value="1"/>
</dbReference>
<name>A0AAV6V0Z3_9ARAC</name>
<comment type="caution">
    <text evidence="1">The sequence shown here is derived from an EMBL/GenBank/DDBJ whole genome shotgun (WGS) entry which is preliminary data.</text>
</comment>
<reference evidence="1 2" key="1">
    <citation type="journal article" date="2022" name="Nat. Ecol. Evol.">
        <title>A masculinizing supergene underlies an exaggerated male reproductive morph in a spider.</title>
        <authorList>
            <person name="Hendrickx F."/>
            <person name="De Corte Z."/>
            <person name="Sonet G."/>
            <person name="Van Belleghem S.M."/>
            <person name="Kostlbacher S."/>
            <person name="Vangestel C."/>
        </authorList>
    </citation>
    <scope>NUCLEOTIDE SEQUENCE [LARGE SCALE GENOMIC DNA]</scope>
    <source>
        <strain evidence="1">W744_W776</strain>
    </source>
</reference>
<protein>
    <recommendedName>
        <fullName evidence="3">DUF4371 domain-containing protein</fullName>
    </recommendedName>
</protein>
<organism evidence="1 2">
    <name type="scientific">Oedothorax gibbosus</name>
    <dbReference type="NCBI Taxonomy" id="931172"/>
    <lineage>
        <taxon>Eukaryota</taxon>
        <taxon>Metazoa</taxon>
        <taxon>Ecdysozoa</taxon>
        <taxon>Arthropoda</taxon>
        <taxon>Chelicerata</taxon>
        <taxon>Arachnida</taxon>
        <taxon>Araneae</taxon>
        <taxon>Araneomorphae</taxon>
        <taxon>Entelegynae</taxon>
        <taxon>Araneoidea</taxon>
        <taxon>Linyphiidae</taxon>
        <taxon>Erigoninae</taxon>
        <taxon>Oedothorax</taxon>
    </lineage>
</organism>
<dbReference type="PANTHER" id="PTHR45749">
    <property type="match status" value="1"/>
</dbReference>
<evidence type="ECO:0000313" key="1">
    <source>
        <dbReference type="EMBL" id="KAG8189773.1"/>
    </source>
</evidence>
<dbReference type="Gene3D" id="1.10.287.770">
    <property type="entry name" value="YojJ-like"/>
    <property type="match status" value="1"/>
</dbReference>
<accession>A0AAV6V0Z3</accession>
<dbReference type="EMBL" id="JAFNEN010000204">
    <property type="protein sequence ID" value="KAG8189773.1"/>
    <property type="molecule type" value="Genomic_DNA"/>
</dbReference>